<proteinExistence type="inferred from homology"/>
<comment type="similarity">
    <text evidence="2 5">Belongs to the ETS family.</text>
</comment>
<dbReference type="FunFam" id="1.10.10.10:FF:000039">
    <property type="entry name" value="Friend leukemia integration 1 transcription factor"/>
    <property type="match status" value="1"/>
</dbReference>
<accession>A0A8W8L1A5</accession>
<protein>
    <recommendedName>
        <fullName evidence="7">ETS domain-containing protein</fullName>
    </recommendedName>
</protein>
<evidence type="ECO:0000313" key="8">
    <source>
        <dbReference type="EnsemblMetazoa" id="G25878.11:cds"/>
    </source>
</evidence>
<name>A0A8W8L1A5_MAGGI</name>
<evidence type="ECO:0000313" key="9">
    <source>
        <dbReference type="Proteomes" id="UP000005408"/>
    </source>
</evidence>
<dbReference type="PANTHER" id="PTHR11849">
    <property type="entry name" value="ETS"/>
    <property type="match status" value="1"/>
</dbReference>
<dbReference type="Gene3D" id="1.10.10.10">
    <property type="entry name" value="Winged helix-like DNA-binding domain superfamily/Winged helix DNA-binding domain"/>
    <property type="match status" value="1"/>
</dbReference>
<evidence type="ECO:0000256" key="1">
    <source>
        <dbReference type="ARBA" id="ARBA00004123"/>
    </source>
</evidence>
<dbReference type="EnsemblMetazoa" id="G25878.11">
    <property type="protein sequence ID" value="G25878.11:cds"/>
    <property type="gene ID" value="G25878"/>
</dbReference>
<dbReference type="PRINTS" id="PR00454">
    <property type="entry name" value="ETSDOMAIN"/>
</dbReference>
<dbReference type="InterPro" id="IPR046328">
    <property type="entry name" value="ETS_fam"/>
</dbReference>
<dbReference type="Proteomes" id="UP000005408">
    <property type="component" value="Unassembled WGS sequence"/>
</dbReference>
<dbReference type="PANTHER" id="PTHR11849:SF304">
    <property type="entry name" value="DNA-BINDING PROTEIN D-ETS-3"/>
    <property type="match status" value="1"/>
</dbReference>
<feature type="region of interest" description="Disordered" evidence="6">
    <location>
        <begin position="1"/>
        <end position="21"/>
    </location>
</feature>
<keyword evidence="4 5" id="KW-0539">Nucleus</keyword>
<evidence type="ECO:0000256" key="5">
    <source>
        <dbReference type="RuleBase" id="RU004019"/>
    </source>
</evidence>
<dbReference type="SUPFAM" id="SSF46785">
    <property type="entry name" value="Winged helix' DNA-binding domain"/>
    <property type="match status" value="1"/>
</dbReference>
<dbReference type="GO" id="GO:0000981">
    <property type="term" value="F:DNA-binding transcription factor activity, RNA polymerase II-specific"/>
    <property type="evidence" value="ECO:0007669"/>
    <property type="project" value="TreeGrafter"/>
</dbReference>
<dbReference type="AlphaFoldDB" id="A0A8W8L1A5"/>
<dbReference type="InterPro" id="IPR000418">
    <property type="entry name" value="Ets_dom"/>
</dbReference>
<dbReference type="InterPro" id="IPR036390">
    <property type="entry name" value="WH_DNA-bd_sf"/>
</dbReference>
<dbReference type="PROSITE" id="PS00346">
    <property type="entry name" value="ETS_DOMAIN_2"/>
    <property type="match status" value="1"/>
</dbReference>
<evidence type="ECO:0000256" key="4">
    <source>
        <dbReference type="ARBA" id="ARBA00023242"/>
    </source>
</evidence>
<organism evidence="8 9">
    <name type="scientific">Magallana gigas</name>
    <name type="common">Pacific oyster</name>
    <name type="synonym">Crassostrea gigas</name>
    <dbReference type="NCBI Taxonomy" id="29159"/>
    <lineage>
        <taxon>Eukaryota</taxon>
        <taxon>Metazoa</taxon>
        <taxon>Spiralia</taxon>
        <taxon>Lophotrochozoa</taxon>
        <taxon>Mollusca</taxon>
        <taxon>Bivalvia</taxon>
        <taxon>Autobranchia</taxon>
        <taxon>Pteriomorphia</taxon>
        <taxon>Ostreida</taxon>
        <taxon>Ostreoidea</taxon>
        <taxon>Ostreidae</taxon>
        <taxon>Magallana</taxon>
    </lineage>
</organism>
<dbReference type="GO" id="GO:0043565">
    <property type="term" value="F:sequence-specific DNA binding"/>
    <property type="evidence" value="ECO:0007669"/>
    <property type="project" value="InterPro"/>
</dbReference>
<dbReference type="PROSITE" id="PS50061">
    <property type="entry name" value="ETS_DOMAIN_3"/>
    <property type="match status" value="1"/>
</dbReference>
<comment type="subcellular location">
    <subcellularLocation>
        <location evidence="1 5">Nucleus</location>
    </subcellularLocation>
</comment>
<reference evidence="8" key="1">
    <citation type="submission" date="2022-08" db="UniProtKB">
        <authorList>
            <consortium name="EnsemblMetazoa"/>
        </authorList>
    </citation>
    <scope>IDENTIFICATION</scope>
    <source>
        <strain evidence="8">05x7-T-G4-1.051#20</strain>
    </source>
</reference>
<sequence>MNTKSNPPSERQPLERQMTGLCSQKKKKQRILCTPLRKTIKMLTSETSDSFFADFPDFGQEDIITQVFGHDQSVPDLENIVPTLDVNCVPNFYQDWDTKEKQPQLSPPQQQQQLQTQFLPPSYEEHIQTIENNNSLESLLAEPIKPAAAAAVPCRRLSEILECINEDKDYRIITEDRLSPITPPPSVPVKETNYKQEKSQESKQFEETLKRIASLLSCGGQIKLWQFLLELLSEEENKDCIRWEGTSGEFRMVDPDAVARKWGQRKNKPSMNYDNMSRALRFYYDKFILNKVSGKRHTYKFNFNAIINSMQSSTSSSHFNSSLMGLINNLTPNVTCPYQYPGSFPSRHPSRYRQTRHFTTPPPPNYTVPCTKEEFPSSCRFASNKPYPSTSEINENMYSSCQFDQRLYNDNTYSQDHQKQQVPFQTSCSVQSNGYSRSFEDNCMKSRRDYYRYSPYQRSPQNSTCVPMVGY</sequence>
<evidence type="ECO:0000259" key="7">
    <source>
        <dbReference type="PROSITE" id="PS50061"/>
    </source>
</evidence>
<evidence type="ECO:0000256" key="2">
    <source>
        <dbReference type="ARBA" id="ARBA00005562"/>
    </source>
</evidence>
<feature type="region of interest" description="Disordered" evidence="6">
    <location>
        <begin position="177"/>
        <end position="200"/>
    </location>
</feature>
<dbReference type="GO" id="GO:0030154">
    <property type="term" value="P:cell differentiation"/>
    <property type="evidence" value="ECO:0007669"/>
    <property type="project" value="TreeGrafter"/>
</dbReference>
<evidence type="ECO:0000256" key="6">
    <source>
        <dbReference type="SAM" id="MobiDB-lite"/>
    </source>
</evidence>
<dbReference type="Pfam" id="PF00178">
    <property type="entry name" value="Ets"/>
    <property type="match status" value="1"/>
</dbReference>
<feature type="domain" description="ETS" evidence="7">
    <location>
        <begin position="222"/>
        <end position="302"/>
    </location>
</feature>
<keyword evidence="9" id="KW-1185">Reference proteome</keyword>
<evidence type="ECO:0000256" key="3">
    <source>
        <dbReference type="ARBA" id="ARBA00023125"/>
    </source>
</evidence>
<dbReference type="PROSITE" id="PS00345">
    <property type="entry name" value="ETS_DOMAIN_1"/>
    <property type="match status" value="1"/>
</dbReference>
<keyword evidence="3 5" id="KW-0238">DNA-binding</keyword>
<dbReference type="SMART" id="SM00413">
    <property type="entry name" value="ETS"/>
    <property type="match status" value="1"/>
</dbReference>
<dbReference type="InterPro" id="IPR036388">
    <property type="entry name" value="WH-like_DNA-bd_sf"/>
</dbReference>
<dbReference type="GO" id="GO:0005634">
    <property type="term" value="C:nucleus"/>
    <property type="evidence" value="ECO:0007669"/>
    <property type="project" value="UniProtKB-SubCell"/>
</dbReference>